<evidence type="ECO:0000256" key="1">
    <source>
        <dbReference type="ARBA" id="ARBA00022857"/>
    </source>
</evidence>
<dbReference type="InterPro" id="IPR051609">
    <property type="entry name" value="NmrA/Isoflavone_reductase-like"/>
</dbReference>
<dbReference type="Gene3D" id="3.40.50.720">
    <property type="entry name" value="NAD(P)-binding Rossmann-like Domain"/>
    <property type="match status" value="1"/>
</dbReference>
<evidence type="ECO:0000259" key="3">
    <source>
        <dbReference type="Pfam" id="PF05368"/>
    </source>
</evidence>
<dbReference type="InterPro" id="IPR036291">
    <property type="entry name" value="NAD(P)-bd_dom_sf"/>
</dbReference>
<dbReference type="Pfam" id="PF05368">
    <property type="entry name" value="NmrA"/>
    <property type="match status" value="1"/>
</dbReference>
<dbReference type="SUPFAM" id="SSF51735">
    <property type="entry name" value="NAD(P)-binding Rossmann-fold domains"/>
    <property type="match status" value="1"/>
</dbReference>
<reference evidence="4 5" key="1">
    <citation type="submission" date="2020-04" db="EMBL/GenBank/DDBJ databases">
        <authorList>
            <person name="De Canck E."/>
        </authorList>
    </citation>
    <scope>NUCLEOTIDE SEQUENCE [LARGE SCALE GENOMIC DNA]</scope>
    <source>
        <strain evidence="4 5">LMG 29542</strain>
    </source>
</reference>
<keyword evidence="1" id="KW-0521">NADP</keyword>
<keyword evidence="2" id="KW-0560">Oxidoreductase</keyword>
<dbReference type="GO" id="GO:0016491">
    <property type="term" value="F:oxidoreductase activity"/>
    <property type="evidence" value="ECO:0007669"/>
    <property type="project" value="UniProtKB-KW"/>
</dbReference>
<dbReference type="Proteomes" id="UP000494363">
    <property type="component" value="Unassembled WGS sequence"/>
</dbReference>
<evidence type="ECO:0000256" key="2">
    <source>
        <dbReference type="ARBA" id="ARBA00023002"/>
    </source>
</evidence>
<feature type="domain" description="NmrA-like" evidence="3">
    <location>
        <begin position="68"/>
        <end position="328"/>
    </location>
</feature>
<accession>A0A6J5CW91</accession>
<evidence type="ECO:0000313" key="4">
    <source>
        <dbReference type="EMBL" id="CAB3745833.1"/>
    </source>
</evidence>
<name>A0A6J5CW91_9BURK</name>
<gene>
    <name evidence="4" type="ORF">LMG29542_00055</name>
</gene>
<dbReference type="PANTHER" id="PTHR47706:SF6">
    <property type="entry name" value="NMRA-LIKE FAMILY PROTEIN (AFU_ORTHOLOGUE AFUA_6G00280)"/>
    <property type="match status" value="1"/>
</dbReference>
<dbReference type="InterPro" id="IPR008030">
    <property type="entry name" value="NmrA-like"/>
</dbReference>
<evidence type="ECO:0000313" key="5">
    <source>
        <dbReference type="Proteomes" id="UP000494363"/>
    </source>
</evidence>
<sequence>MRTAGPGGPVAPVLAVALCIHVPRTMGSKSATTLRIVQGPLFRARLRVRRPFTQRFFPQWVTPMLNDNSILVLGAGELGMAVLRSLSRRARHADNASIAVLLRPSTIASDNPARQKDVAELRDLGLDLVEGDLATQTRAELAAILGRFDTVISCTGFVGGPGVQRKIAHAALDARVKRYFPWQFGVDYDVIGKGSAQDLFDEQLDVRDLLRSQSRTEWVIISTGMFTSFLFEKSFGVVDLATNTVNALGSWSNAVTVTTAEDIATLTVEVLFAEPKISNRVVHIAGDTVTYREVADTVDRVLGVKVHRNEWTVPELKRQLAEEPQNGLRKYRVVFAQGRGVAWDVSETFNAKRGIRVCSLEEWVRNNLSGVPAASARPAG</sequence>
<protein>
    <recommendedName>
        <fullName evidence="3">NmrA-like domain-containing protein</fullName>
    </recommendedName>
</protein>
<dbReference type="AlphaFoldDB" id="A0A6J5CW91"/>
<dbReference type="PANTHER" id="PTHR47706">
    <property type="entry name" value="NMRA-LIKE FAMILY PROTEIN"/>
    <property type="match status" value="1"/>
</dbReference>
<dbReference type="CDD" id="cd05259">
    <property type="entry name" value="PCBER_SDR_a"/>
    <property type="match status" value="1"/>
</dbReference>
<organism evidence="4 5">
    <name type="scientific">Paraburkholderia humisilvae</name>
    <dbReference type="NCBI Taxonomy" id="627669"/>
    <lineage>
        <taxon>Bacteria</taxon>
        <taxon>Pseudomonadati</taxon>
        <taxon>Pseudomonadota</taxon>
        <taxon>Betaproteobacteria</taxon>
        <taxon>Burkholderiales</taxon>
        <taxon>Burkholderiaceae</taxon>
        <taxon>Paraburkholderia</taxon>
    </lineage>
</organism>
<proteinExistence type="predicted"/>
<dbReference type="EMBL" id="CADIKH010000001">
    <property type="protein sequence ID" value="CAB3745833.1"/>
    <property type="molecule type" value="Genomic_DNA"/>
</dbReference>
<dbReference type="InterPro" id="IPR045312">
    <property type="entry name" value="PCBER-like"/>
</dbReference>
<dbReference type="Gene3D" id="3.90.25.10">
    <property type="entry name" value="UDP-galactose 4-epimerase, domain 1"/>
    <property type="match status" value="1"/>
</dbReference>
<keyword evidence="5" id="KW-1185">Reference proteome</keyword>